<dbReference type="PANTHER" id="PTHR11548:SF1">
    <property type="entry name" value="THYMIDYLATE SYNTHASE 1"/>
    <property type="match status" value="1"/>
</dbReference>
<dbReference type="InterPro" id="IPR023451">
    <property type="entry name" value="Thymidate_synth/dCMP_Mease_dom"/>
</dbReference>
<protein>
    <recommendedName>
        <fullName evidence="4">Thymidylate synthase/dCMP hydroxymethylase domain-containing protein</fullName>
    </recommendedName>
</protein>
<evidence type="ECO:0000256" key="1">
    <source>
        <dbReference type="ARBA" id="ARBA00022490"/>
    </source>
</evidence>
<evidence type="ECO:0000256" key="2">
    <source>
        <dbReference type="ARBA" id="ARBA00022603"/>
    </source>
</evidence>
<keyword evidence="6" id="KW-1185">Reference proteome</keyword>
<dbReference type="InterPro" id="IPR036926">
    <property type="entry name" value="Thymidate_synth/dCMP_Mease_sf"/>
</dbReference>
<evidence type="ECO:0000259" key="4">
    <source>
        <dbReference type="Pfam" id="PF00303"/>
    </source>
</evidence>
<dbReference type="GO" id="GO:0005829">
    <property type="term" value="C:cytosol"/>
    <property type="evidence" value="ECO:0007669"/>
    <property type="project" value="TreeGrafter"/>
</dbReference>
<dbReference type="GO" id="GO:0032259">
    <property type="term" value="P:methylation"/>
    <property type="evidence" value="ECO:0007669"/>
    <property type="project" value="UniProtKB-KW"/>
</dbReference>
<comment type="caution">
    <text evidence="5">The sequence shown here is derived from an EMBL/GenBank/DDBJ whole genome shotgun (WGS) entry which is preliminary data.</text>
</comment>
<dbReference type="Proteomes" id="UP000466864">
    <property type="component" value="Unassembled WGS sequence"/>
</dbReference>
<dbReference type="Pfam" id="PF00303">
    <property type="entry name" value="Thymidylat_synt"/>
    <property type="match status" value="1"/>
</dbReference>
<dbReference type="Gene3D" id="3.30.572.10">
    <property type="entry name" value="Thymidylate synthase/dCMP hydroxymethylase domain"/>
    <property type="match status" value="1"/>
</dbReference>
<dbReference type="AlphaFoldDB" id="A0A7X2P5W1"/>
<name>A0A7X2P5W1_9FIRM</name>
<proteinExistence type="predicted"/>
<dbReference type="GO" id="GO:0006235">
    <property type="term" value="P:dTTP biosynthetic process"/>
    <property type="evidence" value="ECO:0007669"/>
    <property type="project" value="InterPro"/>
</dbReference>
<dbReference type="InterPro" id="IPR045097">
    <property type="entry name" value="Thymidate_synth/dCMP_Mease"/>
</dbReference>
<evidence type="ECO:0000313" key="6">
    <source>
        <dbReference type="Proteomes" id="UP000466864"/>
    </source>
</evidence>
<dbReference type="EMBL" id="VUMV01000001">
    <property type="protein sequence ID" value="MST80805.1"/>
    <property type="molecule type" value="Genomic_DNA"/>
</dbReference>
<organism evidence="5 6">
    <name type="scientific">Bilifractor porci</name>
    <dbReference type="NCBI Taxonomy" id="2606636"/>
    <lineage>
        <taxon>Bacteria</taxon>
        <taxon>Bacillati</taxon>
        <taxon>Bacillota</taxon>
        <taxon>Clostridia</taxon>
        <taxon>Lachnospirales</taxon>
        <taxon>Lachnospiraceae</taxon>
        <taxon>Bilifractor</taxon>
    </lineage>
</organism>
<dbReference type="InterPro" id="IPR014620">
    <property type="entry name" value="Thymidylate_synthase_arc"/>
</dbReference>
<accession>A0A7X2P5W1</accession>
<keyword evidence="2" id="KW-0489">Methyltransferase</keyword>
<dbReference type="GO" id="GO:0004799">
    <property type="term" value="F:thymidylate synthase activity"/>
    <property type="evidence" value="ECO:0007669"/>
    <property type="project" value="InterPro"/>
</dbReference>
<gene>
    <name evidence="5" type="ORF">FYJ60_00440</name>
</gene>
<dbReference type="GO" id="GO:0006231">
    <property type="term" value="P:dTMP biosynthetic process"/>
    <property type="evidence" value="ECO:0007669"/>
    <property type="project" value="TreeGrafter"/>
</dbReference>
<feature type="domain" description="Thymidylate synthase/dCMP hydroxymethylase" evidence="4">
    <location>
        <begin position="98"/>
        <end position="217"/>
    </location>
</feature>
<evidence type="ECO:0000313" key="5">
    <source>
        <dbReference type="EMBL" id="MST80805.1"/>
    </source>
</evidence>
<dbReference type="PANTHER" id="PTHR11548">
    <property type="entry name" value="THYMIDYLATE SYNTHASE 1"/>
    <property type="match status" value="1"/>
</dbReference>
<sequence>MMDNRIMPECVVYGQTLPDAYHKALLALSDQGVVTDCADWNTTQKEVSMTFCVSEPLAEPMISKCFIGGPKELEQYRQEMLYGILDFEVERGNWAYTYHQRYADQIPFILEELKRNPSSRRAVMTIREKEADMGSDDPACLQHIQYFIRGGMLCCKVLFRSNDACKAAYMNAFALIQLQKMLADKLGVGMGTYTHRANSFHCYEKDLPLLEGYVNRIRSGEEEDVTFDYKEGWDEMMEDAKDEIRKQVEILKSQKN</sequence>
<keyword evidence="3" id="KW-0808">Transferase</keyword>
<reference evidence="5 6" key="1">
    <citation type="submission" date="2019-08" db="EMBL/GenBank/DDBJ databases">
        <title>In-depth cultivation of the pig gut microbiome towards novel bacterial diversity and tailored functional studies.</title>
        <authorList>
            <person name="Wylensek D."/>
            <person name="Hitch T.C.A."/>
            <person name="Clavel T."/>
        </authorList>
    </citation>
    <scope>NUCLEOTIDE SEQUENCE [LARGE SCALE GENOMIC DNA]</scope>
    <source>
        <strain evidence="5 6">Oil+RF-744-WCA-WT-13</strain>
    </source>
</reference>
<dbReference type="PIRSF" id="PIRSF036752">
    <property type="entry name" value="TSase_MJ051"/>
    <property type="match status" value="1"/>
</dbReference>
<evidence type="ECO:0000256" key="3">
    <source>
        <dbReference type="ARBA" id="ARBA00022679"/>
    </source>
</evidence>
<dbReference type="SUPFAM" id="SSF55831">
    <property type="entry name" value="Thymidylate synthase/dCMP hydroxymethylase"/>
    <property type="match status" value="1"/>
</dbReference>
<keyword evidence="1" id="KW-0963">Cytoplasm</keyword>